<evidence type="ECO:0000313" key="5">
    <source>
        <dbReference type="Proteomes" id="UP000250043"/>
    </source>
</evidence>
<evidence type="ECO:0000259" key="3">
    <source>
        <dbReference type="Pfam" id="PF03109"/>
    </source>
</evidence>
<dbReference type="OrthoDB" id="427480at2759"/>
<dbReference type="AlphaFoldDB" id="A0A8E2AW40"/>
<dbReference type="PANTHER" id="PTHR43173:SF37">
    <property type="entry name" value="ABC1 FAMILY PROTEIN C10F6.14C"/>
    <property type="match status" value="1"/>
</dbReference>
<protein>
    <submittedName>
        <fullName evidence="4">Atypical/ABC1/ABC1-B protein kinase</fullName>
    </submittedName>
</protein>
<feature type="compositionally biased region" description="Low complexity" evidence="2">
    <location>
        <begin position="39"/>
        <end position="52"/>
    </location>
</feature>
<evidence type="ECO:0000313" key="4">
    <source>
        <dbReference type="EMBL" id="OCH92041.1"/>
    </source>
</evidence>
<keyword evidence="5" id="KW-1185">Reference proteome</keyword>
<reference evidence="4 5" key="1">
    <citation type="submission" date="2016-07" db="EMBL/GenBank/DDBJ databases">
        <title>Draft genome of the white-rot fungus Obba rivulosa 3A-2.</title>
        <authorList>
            <consortium name="DOE Joint Genome Institute"/>
            <person name="Miettinen O."/>
            <person name="Riley R."/>
            <person name="Acob R."/>
            <person name="Barry K."/>
            <person name="Cullen D."/>
            <person name="De Vries R."/>
            <person name="Hainaut M."/>
            <person name="Hatakka A."/>
            <person name="Henrissat B."/>
            <person name="Hilden K."/>
            <person name="Kuo R."/>
            <person name="Labutti K."/>
            <person name="Lipzen A."/>
            <person name="Makela M.R."/>
            <person name="Sandor L."/>
            <person name="Spatafora J.W."/>
            <person name="Grigoriev I.V."/>
            <person name="Hibbett D.S."/>
        </authorList>
    </citation>
    <scope>NUCLEOTIDE SEQUENCE [LARGE SCALE GENOMIC DNA]</scope>
    <source>
        <strain evidence="4 5">3A-2</strain>
    </source>
</reference>
<dbReference type="Proteomes" id="UP000250043">
    <property type="component" value="Unassembled WGS sequence"/>
</dbReference>
<feature type="domain" description="ABC1 atypical kinase-like" evidence="3">
    <location>
        <begin position="168"/>
        <end position="444"/>
    </location>
</feature>
<evidence type="ECO:0000256" key="2">
    <source>
        <dbReference type="SAM" id="MobiDB-lite"/>
    </source>
</evidence>
<organism evidence="4 5">
    <name type="scientific">Obba rivulosa</name>
    <dbReference type="NCBI Taxonomy" id="1052685"/>
    <lineage>
        <taxon>Eukaryota</taxon>
        <taxon>Fungi</taxon>
        <taxon>Dikarya</taxon>
        <taxon>Basidiomycota</taxon>
        <taxon>Agaricomycotina</taxon>
        <taxon>Agaricomycetes</taxon>
        <taxon>Polyporales</taxon>
        <taxon>Gelatoporiaceae</taxon>
        <taxon>Obba</taxon>
    </lineage>
</organism>
<feature type="region of interest" description="Disordered" evidence="2">
    <location>
        <begin position="39"/>
        <end position="62"/>
    </location>
</feature>
<keyword evidence="4" id="KW-0808">Transferase</keyword>
<dbReference type="SUPFAM" id="SSF56112">
    <property type="entry name" value="Protein kinase-like (PK-like)"/>
    <property type="match status" value="1"/>
</dbReference>
<dbReference type="InterPro" id="IPR004147">
    <property type="entry name" value="ABC1_dom"/>
</dbReference>
<dbReference type="PANTHER" id="PTHR43173">
    <property type="entry name" value="ABC1 FAMILY PROTEIN"/>
    <property type="match status" value="1"/>
</dbReference>
<accession>A0A8E2AW40</accession>
<dbReference type="Pfam" id="PF03109">
    <property type="entry name" value="ABC1"/>
    <property type="match status" value="1"/>
</dbReference>
<sequence>MFRSFHLLRAGRLRELTSSSQHVMLKTRILLLRRRLSGTSPSLDSLSSLGPKSQPPRPTSGRLHKYARRTLLTAIFAGGVWIVDRKYNGSAIARNLRTFWTCAIIALDYKLYFKPEMSEGIPALHERVAERIYDLFTSNGGLYIKIGQAFANNAALMPKPMQERFGRLFDDAPQVPYHVVEGVFKREFGRPPTGPDSVFEIFEERAAASASIAQVHRAKLKKEHGGGWVAVKIQKPDVGKQVEWDLGAFKVVMWIYEKYLFDLPVLFVVDFISDHLRRELDFELEANNAIRTSMFVAAEPRLSDRVYIPRVYPELSTKKVMVAEWIDGVRLSDRRAIMQLMGEEQSAEPQPDVSPALPRRPLKGGIRWVMETMVDLFSAQMFEWGWVHCDPHPGNIIIRPHPAHPGLPQFVLLDHGLYVSVSKTFQRQYATLWKGLLTADLGVVKSIADEWGIGTPDLFASATLMRPVRFGQPAEGAPDFEKMSQYERSLFMKEKLKNFLTDTDRMPKELVFIARNMRIVQGNNQSLGSPVNRIRIIGYWASRSLAVTPGLSWTERLRGYWRFLIFQTVMFSIDVAFRYTKLKQWVKLRLGQRGEGFEDQLERTMREFAKSNLGVEIAEGAFEG</sequence>
<keyword evidence="4" id="KW-0418">Kinase</keyword>
<evidence type="ECO:0000256" key="1">
    <source>
        <dbReference type="ARBA" id="ARBA00009670"/>
    </source>
</evidence>
<dbReference type="CDD" id="cd13969">
    <property type="entry name" value="ADCK1-like"/>
    <property type="match status" value="1"/>
</dbReference>
<dbReference type="GO" id="GO:0016301">
    <property type="term" value="F:kinase activity"/>
    <property type="evidence" value="ECO:0007669"/>
    <property type="project" value="UniProtKB-KW"/>
</dbReference>
<name>A0A8E2AW40_9APHY</name>
<dbReference type="InterPro" id="IPR045307">
    <property type="entry name" value="ADCK1_dom"/>
</dbReference>
<comment type="similarity">
    <text evidence="1">Belongs to the protein kinase superfamily. ADCK protein kinase family.</text>
</comment>
<dbReference type="EMBL" id="KV722375">
    <property type="protein sequence ID" value="OCH92041.1"/>
    <property type="molecule type" value="Genomic_DNA"/>
</dbReference>
<dbReference type="InterPro" id="IPR011009">
    <property type="entry name" value="Kinase-like_dom_sf"/>
</dbReference>
<proteinExistence type="inferred from homology"/>
<gene>
    <name evidence="4" type="ORF">OBBRIDRAFT_791673</name>
</gene>
<dbReference type="InterPro" id="IPR051130">
    <property type="entry name" value="Mito_struct-func_regulator"/>
</dbReference>